<comment type="caution">
    <text evidence="1">The sequence shown here is derived from an EMBL/GenBank/DDBJ whole genome shotgun (WGS) entry which is preliminary data.</text>
</comment>
<dbReference type="OrthoDB" id="3059979at2759"/>
<sequence>MRSRQRTLEETAAIFDGEEGVTQIHGKAAAHAGLTHRISTEEKDTKSDFAIAMTD</sequence>
<evidence type="ECO:0000313" key="2">
    <source>
        <dbReference type="Proteomes" id="UP000807769"/>
    </source>
</evidence>
<keyword evidence="2" id="KW-1185">Reference proteome</keyword>
<name>A0A9P7E6G8_9AGAM</name>
<accession>A0A9P7E6G8</accession>
<dbReference type="AlphaFoldDB" id="A0A9P7E6G8"/>
<proteinExistence type="predicted"/>
<gene>
    <name evidence="1" type="ORF">BJ212DRAFT_1372137</name>
</gene>
<reference evidence="1" key="1">
    <citation type="journal article" date="2020" name="New Phytol.">
        <title>Comparative genomics reveals dynamic genome evolution in host specialist ectomycorrhizal fungi.</title>
        <authorList>
            <person name="Lofgren L.A."/>
            <person name="Nguyen N.H."/>
            <person name="Vilgalys R."/>
            <person name="Ruytinx J."/>
            <person name="Liao H.L."/>
            <person name="Branco S."/>
            <person name="Kuo A."/>
            <person name="LaButti K."/>
            <person name="Lipzen A."/>
            <person name="Andreopoulos W."/>
            <person name="Pangilinan J."/>
            <person name="Riley R."/>
            <person name="Hundley H."/>
            <person name="Na H."/>
            <person name="Barry K."/>
            <person name="Grigoriev I.V."/>
            <person name="Stajich J.E."/>
            <person name="Kennedy P.G."/>
        </authorList>
    </citation>
    <scope>NUCLEOTIDE SEQUENCE</scope>
    <source>
        <strain evidence="1">MN1</strain>
    </source>
</reference>
<dbReference type="EMBL" id="JABBWG010000027">
    <property type="protein sequence ID" value="KAG1812201.1"/>
    <property type="molecule type" value="Genomic_DNA"/>
</dbReference>
<protein>
    <submittedName>
        <fullName evidence="1">Uncharacterized protein</fullName>
    </submittedName>
</protein>
<dbReference type="RefSeq" id="XP_041190483.1">
    <property type="nucleotide sequence ID" value="XM_041336322.1"/>
</dbReference>
<organism evidence="1 2">
    <name type="scientific">Suillus subaureus</name>
    <dbReference type="NCBI Taxonomy" id="48587"/>
    <lineage>
        <taxon>Eukaryota</taxon>
        <taxon>Fungi</taxon>
        <taxon>Dikarya</taxon>
        <taxon>Basidiomycota</taxon>
        <taxon>Agaricomycotina</taxon>
        <taxon>Agaricomycetes</taxon>
        <taxon>Agaricomycetidae</taxon>
        <taxon>Boletales</taxon>
        <taxon>Suillineae</taxon>
        <taxon>Suillaceae</taxon>
        <taxon>Suillus</taxon>
    </lineage>
</organism>
<dbReference type="Proteomes" id="UP000807769">
    <property type="component" value="Unassembled WGS sequence"/>
</dbReference>
<evidence type="ECO:0000313" key="1">
    <source>
        <dbReference type="EMBL" id="KAG1812201.1"/>
    </source>
</evidence>
<dbReference type="GeneID" id="64630339"/>